<dbReference type="GO" id="GO:0000976">
    <property type="term" value="F:transcription cis-regulatory region binding"/>
    <property type="evidence" value="ECO:0007669"/>
    <property type="project" value="TreeGrafter"/>
</dbReference>
<evidence type="ECO:0000256" key="4">
    <source>
        <dbReference type="ARBA" id="ARBA00023242"/>
    </source>
</evidence>
<dbReference type="PANTHER" id="PTHR37534:SF18">
    <property type="entry name" value="ZN(II)2CYS6 TRANSCRIPTION FACTOR (EUROFUNG)"/>
    <property type="match status" value="1"/>
</dbReference>
<dbReference type="PROSITE" id="PS00463">
    <property type="entry name" value="ZN2_CY6_FUNGAL_1"/>
    <property type="match status" value="1"/>
</dbReference>
<dbReference type="PANTHER" id="PTHR37534">
    <property type="entry name" value="TRANSCRIPTIONAL ACTIVATOR PROTEIN UGA3"/>
    <property type="match status" value="1"/>
</dbReference>
<dbReference type="AlphaFoldDB" id="A0A1V6RVJ3"/>
<proteinExistence type="predicted"/>
<dbReference type="SMART" id="SM00066">
    <property type="entry name" value="GAL4"/>
    <property type="match status" value="1"/>
</dbReference>
<protein>
    <recommendedName>
        <fullName evidence="6">Zn(2)-C6 fungal-type domain-containing protein</fullName>
    </recommendedName>
</protein>
<dbReference type="GO" id="GO:0045944">
    <property type="term" value="P:positive regulation of transcription by RNA polymerase II"/>
    <property type="evidence" value="ECO:0007669"/>
    <property type="project" value="TreeGrafter"/>
</dbReference>
<evidence type="ECO:0000256" key="2">
    <source>
        <dbReference type="ARBA" id="ARBA00023125"/>
    </source>
</evidence>
<dbReference type="SUPFAM" id="SSF57701">
    <property type="entry name" value="Zn2/Cys6 DNA-binding domain"/>
    <property type="match status" value="1"/>
</dbReference>
<dbReference type="Pfam" id="PF00172">
    <property type="entry name" value="Zn_clus"/>
    <property type="match status" value="1"/>
</dbReference>
<dbReference type="STRING" id="29845.A0A1V6RVJ3"/>
<evidence type="ECO:0000259" key="6">
    <source>
        <dbReference type="PROSITE" id="PS50048"/>
    </source>
</evidence>
<dbReference type="EMBL" id="MDYP01000024">
    <property type="protein sequence ID" value="OQE05514.1"/>
    <property type="molecule type" value="Genomic_DNA"/>
</dbReference>
<dbReference type="InterPro" id="IPR036864">
    <property type="entry name" value="Zn2-C6_fun-type_DNA-bd_sf"/>
</dbReference>
<keyword evidence="1" id="KW-0805">Transcription regulation</keyword>
<dbReference type="CDD" id="cd00067">
    <property type="entry name" value="GAL4"/>
    <property type="match status" value="1"/>
</dbReference>
<comment type="caution">
    <text evidence="7">The sequence shown here is derived from an EMBL/GenBank/DDBJ whole genome shotgun (WGS) entry which is preliminary data.</text>
</comment>
<feature type="domain" description="Zn(2)-C6 fungal-type" evidence="6">
    <location>
        <begin position="9"/>
        <end position="37"/>
    </location>
</feature>
<dbReference type="OrthoDB" id="5418899at2759"/>
<evidence type="ECO:0000313" key="7">
    <source>
        <dbReference type="EMBL" id="OQE05514.1"/>
    </source>
</evidence>
<keyword evidence="3" id="KW-0804">Transcription</keyword>
<keyword evidence="2" id="KW-0238">DNA-binding</keyword>
<evidence type="ECO:0000256" key="1">
    <source>
        <dbReference type="ARBA" id="ARBA00023015"/>
    </source>
</evidence>
<organism evidence="7 8">
    <name type="scientific">Penicillium vulpinum</name>
    <dbReference type="NCBI Taxonomy" id="29845"/>
    <lineage>
        <taxon>Eukaryota</taxon>
        <taxon>Fungi</taxon>
        <taxon>Dikarya</taxon>
        <taxon>Ascomycota</taxon>
        <taxon>Pezizomycotina</taxon>
        <taxon>Eurotiomycetes</taxon>
        <taxon>Eurotiomycetidae</taxon>
        <taxon>Eurotiales</taxon>
        <taxon>Aspergillaceae</taxon>
        <taxon>Penicillium</taxon>
    </lineage>
</organism>
<gene>
    <name evidence="7" type="ORF">PENVUL_c024G00427</name>
</gene>
<sequence length="724" mass="80642">MPGVPSNKACERCKKRHLKCDETRPHCQRCTTAGVECPGYVQTRKFIDQGATVRRRYAPYQEPHPKPGSSFNSSKAPAELVSGPMQPKSSQAALNEHILQWNQPQEQGDPALPLQLGETMLNSPNDPMIVEMHGPSSQPEIAMGGSQQTAMHAPESPAISIPSSISGIEEGSRSTRNRIYKSISPNAATAGFPAFDNTYNAIPNKSPDYQRVISESSSHRSEREEFQDIFSELMTGTEHEIAFLTRHYSETIGPWLDLSDAQKFFTVHAPIRAINNMSVKYAISALAAKHLARLKGVKSSTGGMFTSPATTETYPNATQVDWFLKAANYYYMAASDLNNTTSDGYTTVSSSAILESPFEIVGRWISSPQTQAIMKPASEDPNDVAVIRKTEEMLATATLLTMYRLIDMPGDEWHMQLARIRPLFESLLSLHSPVSALFSHGIQAAFWNFARQDYLGSYFTRSPTHFDPENLPLWRAAGISINDQKSFHLIRNGSTLSQEDQAANGLIWLVTKVINFLARSKQLQLAQWTGSPPAASTGIQGATTNTTQLPYPDTDTWLKLCFDFQTWFENVPETFRSSVRIERPRDLSKTADGSYLPFPEIFHGLTTCAATMQHYHFGRIALLLNRPADAISAPSTAFDRLQGYREVTKEVEFRSREVNGIALGRPQGGVRIYMVPLLVAVGQCSENTEEHQIIVDLLRGVEADLGWTTEYAIRKLQDYWNQCQ</sequence>
<keyword evidence="4" id="KW-0539">Nucleus</keyword>
<dbReference type="PROSITE" id="PS50048">
    <property type="entry name" value="ZN2_CY6_FUNGAL_2"/>
    <property type="match status" value="1"/>
</dbReference>
<dbReference type="Proteomes" id="UP000191518">
    <property type="component" value="Unassembled WGS sequence"/>
</dbReference>
<dbReference type="GO" id="GO:0008270">
    <property type="term" value="F:zinc ion binding"/>
    <property type="evidence" value="ECO:0007669"/>
    <property type="project" value="InterPro"/>
</dbReference>
<feature type="region of interest" description="Disordered" evidence="5">
    <location>
        <begin position="59"/>
        <end position="91"/>
    </location>
</feature>
<dbReference type="InterPro" id="IPR001138">
    <property type="entry name" value="Zn2Cys6_DnaBD"/>
</dbReference>
<keyword evidence="8" id="KW-1185">Reference proteome</keyword>
<accession>A0A1V6RVJ3</accession>
<dbReference type="GO" id="GO:0000981">
    <property type="term" value="F:DNA-binding transcription factor activity, RNA polymerase II-specific"/>
    <property type="evidence" value="ECO:0007669"/>
    <property type="project" value="InterPro"/>
</dbReference>
<evidence type="ECO:0000313" key="8">
    <source>
        <dbReference type="Proteomes" id="UP000191518"/>
    </source>
</evidence>
<dbReference type="GO" id="GO:0005634">
    <property type="term" value="C:nucleus"/>
    <property type="evidence" value="ECO:0007669"/>
    <property type="project" value="TreeGrafter"/>
</dbReference>
<name>A0A1V6RVJ3_9EURO</name>
<dbReference type="Gene3D" id="4.10.240.10">
    <property type="entry name" value="Zn(2)-C6 fungal-type DNA-binding domain"/>
    <property type="match status" value="1"/>
</dbReference>
<evidence type="ECO:0000256" key="5">
    <source>
        <dbReference type="SAM" id="MobiDB-lite"/>
    </source>
</evidence>
<reference evidence="8" key="1">
    <citation type="journal article" date="2017" name="Nat. Microbiol.">
        <title>Global analysis of biosynthetic gene clusters reveals vast potential of secondary metabolite production in Penicillium species.</title>
        <authorList>
            <person name="Nielsen J.C."/>
            <person name="Grijseels S."/>
            <person name="Prigent S."/>
            <person name="Ji B."/>
            <person name="Dainat J."/>
            <person name="Nielsen K.F."/>
            <person name="Frisvad J.C."/>
            <person name="Workman M."/>
            <person name="Nielsen J."/>
        </authorList>
    </citation>
    <scope>NUCLEOTIDE SEQUENCE [LARGE SCALE GENOMIC DNA]</scope>
    <source>
        <strain evidence="8">IBT 29486</strain>
    </source>
</reference>
<evidence type="ECO:0000256" key="3">
    <source>
        <dbReference type="ARBA" id="ARBA00023163"/>
    </source>
</evidence>